<dbReference type="AlphaFoldDB" id="A0A6J4L8Z4"/>
<name>A0A6J4L8Z4_9ACTN</name>
<feature type="compositionally biased region" description="Low complexity" evidence="1">
    <location>
        <begin position="73"/>
        <end position="89"/>
    </location>
</feature>
<feature type="compositionally biased region" description="Basic and acidic residues" evidence="1">
    <location>
        <begin position="165"/>
        <end position="176"/>
    </location>
</feature>
<reference evidence="2" key="1">
    <citation type="submission" date="2020-02" db="EMBL/GenBank/DDBJ databases">
        <authorList>
            <person name="Meier V. D."/>
        </authorList>
    </citation>
    <scope>NUCLEOTIDE SEQUENCE</scope>
    <source>
        <strain evidence="2">AVDCRST_MAG07</strain>
    </source>
</reference>
<evidence type="ECO:0000256" key="1">
    <source>
        <dbReference type="SAM" id="MobiDB-lite"/>
    </source>
</evidence>
<dbReference type="EMBL" id="CADCUB010000085">
    <property type="protein sequence ID" value="CAA9327058.1"/>
    <property type="molecule type" value="Genomic_DNA"/>
</dbReference>
<proteinExistence type="predicted"/>
<protein>
    <submittedName>
        <fullName evidence="2">Uncharacterized protein</fullName>
    </submittedName>
</protein>
<feature type="compositionally biased region" description="Basic and acidic residues" evidence="1">
    <location>
        <begin position="1"/>
        <end position="23"/>
    </location>
</feature>
<gene>
    <name evidence="2" type="ORF">AVDCRST_MAG07-2029</name>
</gene>
<feature type="non-terminal residue" evidence="2">
    <location>
        <position position="191"/>
    </location>
</feature>
<feature type="compositionally biased region" description="Basic residues" evidence="1">
    <location>
        <begin position="90"/>
        <end position="107"/>
    </location>
</feature>
<feature type="compositionally biased region" description="Low complexity" evidence="1">
    <location>
        <begin position="118"/>
        <end position="133"/>
    </location>
</feature>
<feature type="compositionally biased region" description="Low complexity" evidence="1">
    <location>
        <begin position="142"/>
        <end position="157"/>
    </location>
</feature>
<evidence type="ECO:0000313" key="2">
    <source>
        <dbReference type="EMBL" id="CAA9327058.1"/>
    </source>
</evidence>
<sequence length="191" mass="20856">ADEHHSARRAEQGQPVGRHDRGLRAGLRARRGHDGTGPRGRRGAPARPAGPGARRRGLPARRGDGPRPRTVARRPPAGRRAVARALPRVGLRRRLRLPARPGRRHDRSQRLDLRRARAGAADAVPGCRPPARSGVRRRPRPARTGAAPGAHLGAAARGGRRPGRSRSDRVARDRCRPGRRRSRAAGRRRPV</sequence>
<feature type="compositionally biased region" description="Basic residues" evidence="1">
    <location>
        <begin position="177"/>
        <end position="191"/>
    </location>
</feature>
<organism evidence="2">
    <name type="scientific">uncultured Frankineae bacterium</name>
    <dbReference type="NCBI Taxonomy" id="437475"/>
    <lineage>
        <taxon>Bacteria</taxon>
        <taxon>Bacillati</taxon>
        <taxon>Actinomycetota</taxon>
        <taxon>Actinomycetes</taxon>
        <taxon>Frankiales</taxon>
        <taxon>environmental samples</taxon>
    </lineage>
</organism>
<accession>A0A6J4L8Z4</accession>
<feature type="region of interest" description="Disordered" evidence="1">
    <location>
        <begin position="1"/>
        <end position="191"/>
    </location>
</feature>
<feature type="non-terminal residue" evidence="2">
    <location>
        <position position="1"/>
    </location>
</feature>